<organism evidence="1">
    <name type="scientific">uncultured Flavobacteriaceae bacterium</name>
    <dbReference type="NCBI Taxonomy" id="165436"/>
    <lineage>
        <taxon>Bacteria</taxon>
        <taxon>Pseudomonadati</taxon>
        <taxon>Bacteroidota</taxon>
        <taxon>Flavobacteriia</taxon>
        <taxon>Flavobacteriales</taxon>
        <taxon>Flavobacteriaceae</taxon>
        <taxon>environmental samples</taxon>
    </lineage>
</organism>
<reference evidence="1" key="1">
    <citation type="journal article" date="2005" name="Environ. Microbiol.">
        <title>Lateral gene transfer and phylogenetic assignment of environmental fosmid clones.</title>
        <authorList>
            <person name="Nesbo C.L."/>
            <person name="Boucher Y."/>
            <person name="Dlutek M."/>
            <person name="Doolittle F.W."/>
        </authorList>
    </citation>
    <scope>NUCLEOTIDE SEQUENCE</scope>
</reference>
<dbReference type="EMBL" id="AJ937771">
    <property type="protein sequence ID" value="CAI78728.1"/>
    <property type="molecule type" value="Genomic_DNA"/>
</dbReference>
<sequence>MDFPKLKDVVYNITMNSYETSTLNLDWALKNFDNIATKVFENDEEKVKRFVDKLSTWHMYFETSPDLITEGFFKHLNRQELKLIELVSKESLNYFNALSKEEILDTFKTGNKNFKIFSVLLQNDLIDKFSNAFYSAYDDYMKDIALEKEAIPTDVGFWDELIESLNGNKLRSTYTSIRDIFINERGEVKESELHFFEKGLIKHGNLSSKPESSTLKIIIPLIESDDNFSIFLDNSEDLIEIINSSKEHKESAIGELQLKLNSDKYKDDEKMLQISKILNLEVQNKDKESEEDNS</sequence>
<proteinExistence type="predicted"/>
<name>Q2YZC9_9FLAO</name>
<dbReference type="AlphaFoldDB" id="Q2YZC9"/>
<evidence type="ECO:0000313" key="1">
    <source>
        <dbReference type="EMBL" id="CAI78728.1"/>
    </source>
</evidence>
<accession>Q2YZC9</accession>
<protein>
    <submittedName>
        <fullName evidence="1">Uncharacterized protein</fullName>
    </submittedName>
</protein>